<dbReference type="Proteomes" id="UP000789860">
    <property type="component" value="Unassembled WGS sequence"/>
</dbReference>
<dbReference type="EMBL" id="CAJVPM010001817">
    <property type="protein sequence ID" value="CAG8474475.1"/>
    <property type="molecule type" value="Genomic_DNA"/>
</dbReference>
<evidence type="ECO:0000313" key="2">
    <source>
        <dbReference type="Proteomes" id="UP000789860"/>
    </source>
</evidence>
<sequence length="112" mass="13012">KPKKIKEDIVVEILYLKNTIKPLESLVFLVGQMEIINNKFYGSFVLQTSIRSKLLITYQNITENSKNQLEFEILPSVSSYNLENKSEFNLSDCFYSPKCVQTNDSDKYTMKV</sequence>
<comment type="caution">
    <text evidence="1">The sequence shown here is derived from an EMBL/GenBank/DDBJ whole genome shotgun (WGS) entry which is preliminary data.</text>
</comment>
<gene>
    <name evidence="1" type="ORF">SCALOS_LOCUS2167</name>
</gene>
<proteinExistence type="predicted"/>
<keyword evidence="2" id="KW-1185">Reference proteome</keyword>
<reference evidence="1" key="1">
    <citation type="submission" date="2021-06" db="EMBL/GenBank/DDBJ databases">
        <authorList>
            <person name="Kallberg Y."/>
            <person name="Tangrot J."/>
            <person name="Rosling A."/>
        </authorList>
    </citation>
    <scope>NUCLEOTIDE SEQUENCE</scope>
    <source>
        <strain evidence="1">AU212A</strain>
    </source>
</reference>
<protein>
    <submittedName>
        <fullName evidence="1">5752_t:CDS:1</fullName>
    </submittedName>
</protein>
<evidence type="ECO:0000313" key="1">
    <source>
        <dbReference type="EMBL" id="CAG8474475.1"/>
    </source>
</evidence>
<name>A0ACA9KIA7_9GLOM</name>
<accession>A0ACA9KIA7</accession>
<organism evidence="1 2">
    <name type="scientific">Scutellospora calospora</name>
    <dbReference type="NCBI Taxonomy" id="85575"/>
    <lineage>
        <taxon>Eukaryota</taxon>
        <taxon>Fungi</taxon>
        <taxon>Fungi incertae sedis</taxon>
        <taxon>Mucoromycota</taxon>
        <taxon>Glomeromycotina</taxon>
        <taxon>Glomeromycetes</taxon>
        <taxon>Diversisporales</taxon>
        <taxon>Gigasporaceae</taxon>
        <taxon>Scutellospora</taxon>
    </lineage>
</organism>
<feature type="non-terminal residue" evidence="1">
    <location>
        <position position="1"/>
    </location>
</feature>